<dbReference type="GO" id="GO:0005840">
    <property type="term" value="C:ribosome"/>
    <property type="evidence" value="ECO:0007669"/>
    <property type="project" value="TreeGrafter"/>
</dbReference>
<protein>
    <submittedName>
        <fullName evidence="7">DEAD/DEAH box helicase</fullName>
    </submittedName>
</protein>
<keyword evidence="3 7" id="KW-0347">Helicase</keyword>
<keyword evidence="1" id="KW-0547">Nucleotide-binding</keyword>
<dbReference type="GO" id="GO:0033592">
    <property type="term" value="F:RNA strand annealing activity"/>
    <property type="evidence" value="ECO:0007669"/>
    <property type="project" value="TreeGrafter"/>
</dbReference>
<dbReference type="CDD" id="cd00268">
    <property type="entry name" value="DEADc"/>
    <property type="match status" value="1"/>
</dbReference>
<comment type="caution">
    <text evidence="7">The sequence shown here is derived from an EMBL/GenBank/DDBJ whole genome shotgun (WGS) entry which is preliminary data.</text>
</comment>
<dbReference type="InterPro" id="IPR050547">
    <property type="entry name" value="DEAD_box_RNA_helicases"/>
</dbReference>
<sequence length="386" mass="44201">MRQRLFMKAYLPCARTLALDLRLMMIKEQFPPSWRNQLAQLGFEDLTAIQEKMFDSISAGDTVLGISPTGTGKTLAYLFPSLLKLTPRKAQQLLILAPNTELAGQIFEVCKTWAEPLGLTAQLLLSGSSQKRQIERLKKGPEIIIGTPGRIFELVKLKKIKMMNVETIILDEFDQLLSDSQYHFVDKITHYAPRDHQLIYMSATAKFDHDKIAENTLEISIEDQVLDNIQHFYMQVEKRDKVELLRKLSNVEDFRGLVFFNALSDLGSAEEKLQYREANVVSLASDVNVKFRKVILDKFKEHQITLLLATDLVARGIDIDSLECVVNYELPRDLETYTHRSGRTGRMGKEGYVITFISHPEELKTLKKYATVREIVLKNQELYVTS</sequence>
<evidence type="ECO:0000256" key="1">
    <source>
        <dbReference type="ARBA" id="ARBA00022741"/>
    </source>
</evidence>
<dbReference type="SMART" id="SM00487">
    <property type="entry name" value="DEXDc"/>
    <property type="match status" value="1"/>
</dbReference>
<keyword evidence="2" id="KW-0378">Hydrolase</keyword>
<reference evidence="7 8" key="1">
    <citation type="submission" date="2018-11" db="EMBL/GenBank/DDBJ databases">
        <title>Genomes From Bacteria Associated with the Canine Oral Cavity: a Test Case for Automated Genome-Based Taxonomic Assignment.</title>
        <authorList>
            <person name="Coil D.A."/>
            <person name="Jospin G."/>
            <person name="Darling A.E."/>
            <person name="Wallis C."/>
            <person name="Davis I.J."/>
            <person name="Harris S."/>
            <person name="Eisen J.A."/>
            <person name="Holcombe L.J."/>
            <person name="O'Flynn C."/>
        </authorList>
    </citation>
    <scope>NUCLEOTIDE SEQUENCE [LARGE SCALE GENOMIC DNA]</scope>
    <source>
        <strain evidence="7 8">OH953</strain>
    </source>
</reference>
<dbReference type="Gene3D" id="3.40.50.300">
    <property type="entry name" value="P-loop containing nucleotide triphosphate hydrolases"/>
    <property type="match status" value="2"/>
</dbReference>
<evidence type="ECO:0000256" key="3">
    <source>
        <dbReference type="ARBA" id="ARBA00022806"/>
    </source>
</evidence>
<evidence type="ECO:0000259" key="6">
    <source>
        <dbReference type="PROSITE" id="PS51194"/>
    </source>
</evidence>
<dbReference type="InterPro" id="IPR027417">
    <property type="entry name" value="P-loop_NTPase"/>
</dbReference>
<dbReference type="GO" id="GO:0003724">
    <property type="term" value="F:RNA helicase activity"/>
    <property type="evidence" value="ECO:0007669"/>
    <property type="project" value="TreeGrafter"/>
</dbReference>
<dbReference type="EMBL" id="RQZI01000002">
    <property type="protein sequence ID" value="RRC93592.1"/>
    <property type="molecule type" value="Genomic_DNA"/>
</dbReference>
<dbReference type="PROSITE" id="PS51194">
    <property type="entry name" value="HELICASE_CTER"/>
    <property type="match status" value="1"/>
</dbReference>
<gene>
    <name evidence="7" type="ORF">EII39_02810</name>
</gene>
<dbReference type="SMART" id="SM00490">
    <property type="entry name" value="HELICc"/>
    <property type="match status" value="1"/>
</dbReference>
<dbReference type="GO" id="GO:0005829">
    <property type="term" value="C:cytosol"/>
    <property type="evidence" value="ECO:0007669"/>
    <property type="project" value="TreeGrafter"/>
</dbReference>
<keyword evidence="4" id="KW-0067">ATP-binding</keyword>
<organism evidence="7 8">
    <name type="scientific">Streptococcus sanguinis</name>
    <dbReference type="NCBI Taxonomy" id="1305"/>
    <lineage>
        <taxon>Bacteria</taxon>
        <taxon>Bacillati</taxon>
        <taxon>Bacillota</taxon>
        <taxon>Bacilli</taxon>
        <taxon>Lactobacillales</taxon>
        <taxon>Streptococcaceae</taxon>
        <taxon>Streptococcus</taxon>
    </lineage>
</organism>
<accession>A0A3P1SBD9</accession>
<dbReference type="InterPro" id="IPR001650">
    <property type="entry name" value="Helicase_C-like"/>
</dbReference>
<dbReference type="InterPro" id="IPR011545">
    <property type="entry name" value="DEAD/DEAH_box_helicase_dom"/>
</dbReference>
<dbReference type="InterPro" id="IPR044742">
    <property type="entry name" value="DEAD/DEAH_RhlB"/>
</dbReference>
<feature type="domain" description="Helicase ATP-binding" evidence="5">
    <location>
        <begin position="54"/>
        <end position="223"/>
    </location>
</feature>
<dbReference type="InterPro" id="IPR014001">
    <property type="entry name" value="Helicase_ATP-bd"/>
</dbReference>
<dbReference type="PANTHER" id="PTHR47963">
    <property type="entry name" value="DEAD-BOX ATP-DEPENDENT RNA HELICASE 47, MITOCHONDRIAL"/>
    <property type="match status" value="1"/>
</dbReference>
<dbReference type="GO" id="GO:0005524">
    <property type="term" value="F:ATP binding"/>
    <property type="evidence" value="ECO:0007669"/>
    <property type="project" value="UniProtKB-KW"/>
</dbReference>
<dbReference type="GO" id="GO:0009409">
    <property type="term" value="P:response to cold"/>
    <property type="evidence" value="ECO:0007669"/>
    <property type="project" value="TreeGrafter"/>
</dbReference>
<proteinExistence type="predicted"/>
<dbReference type="PROSITE" id="PS51192">
    <property type="entry name" value="HELICASE_ATP_BIND_1"/>
    <property type="match status" value="1"/>
</dbReference>
<dbReference type="GO" id="GO:0016787">
    <property type="term" value="F:hydrolase activity"/>
    <property type="evidence" value="ECO:0007669"/>
    <property type="project" value="UniProtKB-KW"/>
</dbReference>
<evidence type="ECO:0000313" key="8">
    <source>
        <dbReference type="Proteomes" id="UP000277597"/>
    </source>
</evidence>
<name>A0A3P1SBD9_STRSA</name>
<evidence type="ECO:0000256" key="4">
    <source>
        <dbReference type="ARBA" id="ARBA00022840"/>
    </source>
</evidence>
<dbReference type="Pfam" id="PF00270">
    <property type="entry name" value="DEAD"/>
    <property type="match status" value="1"/>
</dbReference>
<evidence type="ECO:0000259" key="5">
    <source>
        <dbReference type="PROSITE" id="PS51192"/>
    </source>
</evidence>
<evidence type="ECO:0000313" key="7">
    <source>
        <dbReference type="EMBL" id="RRC93592.1"/>
    </source>
</evidence>
<evidence type="ECO:0000256" key="2">
    <source>
        <dbReference type="ARBA" id="ARBA00022801"/>
    </source>
</evidence>
<dbReference type="SUPFAM" id="SSF52540">
    <property type="entry name" value="P-loop containing nucleoside triphosphate hydrolases"/>
    <property type="match status" value="1"/>
</dbReference>
<dbReference type="PANTHER" id="PTHR47963:SF7">
    <property type="entry name" value="ATP-DEPENDENT RNA HELICASE YFML-RELATED"/>
    <property type="match status" value="1"/>
</dbReference>
<dbReference type="Proteomes" id="UP000277597">
    <property type="component" value="Unassembled WGS sequence"/>
</dbReference>
<dbReference type="AlphaFoldDB" id="A0A3P1SBD9"/>
<dbReference type="Pfam" id="PF00271">
    <property type="entry name" value="Helicase_C"/>
    <property type="match status" value="1"/>
</dbReference>
<feature type="domain" description="Helicase C-terminal" evidence="6">
    <location>
        <begin position="228"/>
        <end position="386"/>
    </location>
</feature>
<dbReference type="CDD" id="cd18787">
    <property type="entry name" value="SF2_C_DEAD"/>
    <property type="match status" value="1"/>
</dbReference>